<dbReference type="EMBL" id="CP073767">
    <property type="protein sequence ID" value="UWZ53244.1"/>
    <property type="molecule type" value="Genomic_DNA"/>
</dbReference>
<dbReference type="PANTHER" id="PTHR43289:SF34">
    <property type="entry name" value="SERINE_THREONINE-PROTEIN KINASE YBDM-RELATED"/>
    <property type="match status" value="1"/>
</dbReference>
<sequence>MDTTVADPLLGALVDGRYRVRSRVAKGGMATVYTALDERLERTVALKIIHPAQSHDPQFVNRFTDEAKTIARLTHPNVVAVYDQGTHHGLPYLVMEFVRGRTLREVLAERRRLQPQEALAIMEQMLAAIAAAHRAGLVHRDVKPENVLVAEAPGDTHNLIDGVVKVADFGLARAVEASADETGSHLMATVAYVAPELVTDGHADPRTDVYSAGIVLFEMLTGRVPYEADRPVEVAWQHVDRDVPFPSRYTPGLPAAVDDLVTRATRRDPGARPTDAGAMLAEVQAVREDIGVELATRSRPLAQPTVIVPQVESVPQSHNVYRTGSVEPARPSWSRLPTPAPAQQVARRRRAQEEPDGPAARLTELLAQINANPRTRLTVIAAMLTLGLLVAVGGYWIGVGRYTDTPDLTTMSSDMAGQQARAAGFKVKFGPPRFDTKIAKDKVLAQDPPAHSRILDGGTITLTLSLGPEIHKVPDIAGKEYDLALVDVQATGLQAARAEKFDDAVPAGYVIETEPKIGTEVKPGSTIKVFVSKGPNPVKVPLLIGKNVEEAKQALAKVKITVGKIEPVDSDKPKDEVVSQSIGDGNSVTDGMVIDLQISKGPALLTVPEVRNQQLDQAKQILESMGFTVDAQGFGTVRQMDPQPGTQVPPGTRIRLLAYF</sequence>
<feature type="domain" description="Protein kinase" evidence="11">
    <location>
        <begin position="18"/>
        <end position="286"/>
    </location>
</feature>
<dbReference type="InterPro" id="IPR000719">
    <property type="entry name" value="Prot_kinase_dom"/>
</dbReference>
<keyword evidence="10" id="KW-0812">Transmembrane</keyword>
<keyword evidence="10" id="KW-0472">Membrane</keyword>
<reference evidence="13" key="1">
    <citation type="submission" date="2021-04" db="EMBL/GenBank/DDBJ databases">
        <title>Dactylosporangium aurantiacum NRRL B-8018 full assembly.</title>
        <authorList>
            <person name="Hartkoorn R.C."/>
            <person name="Beaudoing E."/>
            <person name="Hot D."/>
        </authorList>
    </citation>
    <scope>NUCLEOTIDE SEQUENCE</scope>
    <source>
        <strain evidence="13">NRRL B-8018</strain>
    </source>
</reference>
<dbReference type="InterPro" id="IPR005543">
    <property type="entry name" value="PASTA_dom"/>
</dbReference>
<evidence type="ECO:0000313" key="13">
    <source>
        <dbReference type="EMBL" id="UWZ53244.1"/>
    </source>
</evidence>
<keyword evidence="2" id="KW-0723">Serine/threonine-protein kinase</keyword>
<feature type="domain" description="PASTA" evidence="12">
    <location>
        <begin position="467"/>
        <end position="533"/>
    </location>
</feature>
<evidence type="ECO:0000256" key="6">
    <source>
        <dbReference type="ARBA" id="ARBA00022840"/>
    </source>
</evidence>
<feature type="domain" description="PASTA" evidence="12">
    <location>
        <begin position="601"/>
        <end position="660"/>
    </location>
</feature>
<dbReference type="KEGG" id="daur:Daura_42885"/>
<comment type="catalytic activity">
    <reaction evidence="8">
        <text>L-seryl-[protein] + ATP = O-phospho-L-seryl-[protein] + ADP + H(+)</text>
        <dbReference type="Rhea" id="RHEA:17989"/>
        <dbReference type="Rhea" id="RHEA-COMP:9863"/>
        <dbReference type="Rhea" id="RHEA-COMP:11604"/>
        <dbReference type="ChEBI" id="CHEBI:15378"/>
        <dbReference type="ChEBI" id="CHEBI:29999"/>
        <dbReference type="ChEBI" id="CHEBI:30616"/>
        <dbReference type="ChEBI" id="CHEBI:83421"/>
        <dbReference type="ChEBI" id="CHEBI:456216"/>
        <dbReference type="EC" id="2.7.11.1"/>
    </reaction>
</comment>
<evidence type="ECO:0000256" key="10">
    <source>
        <dbReference type="SAM" id="Phobius"/>
    </source>
</evidence>
<dbReference type="FunFam" id="1.10.510.10:FF:000021">
    <property type="entry name" value="Serine/threonine protein kinase"/>
    <property type="match status" value="1"/>
</dbReference>
<evidence type="ECO:0000256" key="1">
    <source>
        <dbReference type="ARBA" id="ARBA00012513"/>
    </source>
</evidence>
<keyword evidence="14" id="KW-1185">Reference proteome</keyword>
<dbReference type="InterPro" id="IPR011009">
    <property type="entry name" value="Kinase-like_dom_sf"/>
</dbReference>
<dbReference type="Gene3D" id="1.10.510.10">
    <property type="entry name" value="Transferase(Phosphotransferase) domain 1"/>
    <property type="match status" value="1"/>
</dbReference>
<dbReference type="PANTHER" id="PTHR43289">
    <property type="entry name" value="MITOGEN-ACTIVATED PROTEIN KINASE KINASE KINASE 20-RELATED"/>
    <property type="match status" value="1"/>
</dbReference>
<evidence type="ECO:0000256" key="3">
    <source>
        <dbReference type="ARBA" id="ARBA00022679"/>
    </source>
</evidence>
<protein>
    <recommendedName>
        <fullName evidence="1">non-specific serine/threonine protein kinase</fullName>
        <ecNumber evidence="1">2.7.11.1</ecNumber>
    </recommendedName>
</protein>
<gene>
    <name evidence="13" type="ORF">Daura_42885</name>
</gene>
<dbReference type="Pfam" id="PF00069">
    <property type="entry name" value="Pkinase"/>
    <property type="match status" value="1"/>
</dbReference>
<evidence type="ECO:0000256" key="9">
    <source>
        <dbReference type="SAM" id="MobiDB-lite"/>
    </source>
</evidence>
<evidence type="ECO:0000259" key="12">
    <source>
        <dbReference type="PROSITE" id="PS51178"/>
    </source>
</evidence>
<dbReference type="SUPFAM" id="SSF56112">
    <property type="entry name" value="Protein kinase-like (PK-like)"/>
    <property type="match status" value="1"/>
</dbReference>
<dbReference type="FunFam" id="3.30.200.20:FF:000035">
    <property type="entry name" value="Serine/threonine protein kinase Stk1"/>
    <property type="match status" value="1"/>
</dbReference>
<keyword evidence="6" id="KW-0067">ATP-binding</keyword>
<keyword evidence="10" id="KW-1133">Transmembrane helix</keyword>
<comment type="catalytic activity">
    <reaction evidence="7">
        <text>L-threonyl-[protein] + ATP = O-phospho-L-threonyl-[protein] + ADP + H(+)</text>
        <dbReference type="Rhea" id="RHEA:46608"/>
        <dbReference type="Rhea" id="RHEA-COMP:11060"/>
        <dbReference type="Rhea" id="RHEA-COMP:11605"/>
        <dbReference type="ChEBI" id="CHEBI:15378"/>
        <dbReference type="ChEBI" id="CHEBI:30013"/>
        <dbReference type="ChEBI" id="CHEBI:30616"/>
        <dbReference type="ChEBI" id="CHEBI:61977"/>
        <dbReference type="ChEBI" id="CHEBI:456216"/>
        <dbReference type="EC" id="2.7.11.1"/>
    </reaction>
</comment>
<evidence type="ECO:0000256" key="4">
    <source>
        <dbReference type="ARBA" id="ARBA00022741"/>
    </source>
</evidence>
<accession>A0A9Q9MEG2</accession>
<dbReference type="Pfam" id="PF03793">
    <property type="entry name" value="PASTA"/>
    <property type="match status" value="4"/>
</dbReference>
<dbReference type="RefSeq" id="WP_033362556.1">
    <property type="nucleotide sequence ID" value="NZ_CP073767.1"/>
</dbReference>
<keyword evidence="3" id="KW-0808">Transferase</keyword>
<dbReference type="CDD" id="cd14014">
    <property type="entry name" value="STKc_PknB_like"/>
    <property type="match status" value="1"/>
</dbReference>
<name>A0A9Q9MEG2_9ACTN</name>
<evidence type="ECO:0000256" key="7">
    <source>
        <dbReference type="ARBA" id="ARBA00047899"/>
    </source>
</evidence>
<feature type="transmembrane region" description="Helical" evidence="10">
    <location>
        <begin position="377"/>
        <end position="397"/>
    </location>
</feature>
<dbReference type="EC" id="2.7.11.1" evidence="1"/>
<dbReference type="PROSITE" id="PS00108">
    <property type="entry name" value="PROTEIN_KINASE_ST"/>
    <property type="match status" value="1"/>
</dbReference>
<dbReference type="GO" id="GO:0045717">
    <property type="term" value="P:negative regulation of fatty acid biosynthetic process"/>
    <property type="evidence" value="ECO:0007669"/>
    <property type="project" value="UniProtKB-ARBA"/>
</dbReference>
<dbReference type="AlphaFoldDB" id="A0A9Q9MEG2"/>
<keyword evidence="4" id="KW-0547">Nucleotide-binding</keyword>
<evidence type="ECO:0000256" key="2">
    <source>
        <dbReference type="ARBA" id="ARBA00022527"/>
    </source>
</evidence>
<dbReference type="PROSITE" id="PS51178">
    <property type="entry name" value="PASTA"/>
    <property type="match status" value="4"/>
</dbReference>
<evidence type="ECO:0000256" key="8">
    <source>
        <dbReference type="ARBA" id="ARBA00048679"/>
    </source>
</evidence>
<feature type="domain" description="PASTA" evidence="12">
    <location>
        <begin position="534"/>
        <end position="600"/>
    </location>
</feature>
<evidence type="ECO:0000256" key="5">
    <source>
        <dbReference type="ARBA" id="ARBA00022777"/>
    </source>
</evidence>
<evidence type="ECO:0000313" key="14">
    <source>
        <dbReference type="Proteomes" id="UP001058003"/>
    </source>
</evidence>
<dbReference type="PROSITE" id="PS50011">
    <property type="entry name" value="PROTEIN_KINASE_DOM"/>
    <property type="match status" value="1"/>
</dbReference>
<dbReference type="GO" id="GO:0004674">
    <property type="term" value="F:protein serine/threonine kinase activity"/>
    <property type="evidence" value="ECO:0007669"/>
    <property type="project" value="UniProtKB-KW"/>
</dbReference>
<evidence type="ECO:0000259" key="11">
    <source>
        <dbReference type="PROSITE" id="PS50011"/>
    </source>
</evidence>
<keyword evidence="5" id="KW-0418">Kinase</keyword>
<dbReference type="SUPFAM" id="SSF54184">
    <property type="entry name" value="Penicillin-binding protein 2x (pbp-2x), c-terminal domain"/>
    <property type="match status" value="1"/>
</dbReference>
<dbReference type="CDD" id="cd06577">
    <property type="entry name" value="PASTA_pknB"/>
    <property type="match status" value="4"/>
</dbReference>
<organism evidence="13 14">
    <name type="scientific">Dactylosporangium aurantiacum</name>
    <dbReference type="NCBI Taxonomy" id="35754"/>
    <lineage>
        <taxon>Bacteria</taxon>
        <taxon>Bacillati</taxon>
        <taxon>Actinomycetota</taxon>
        <taxon>Actinomycetes</taxon>
        <taxon>Micromonosporales</taxon>
        <taxon>Micromonosporaceae</taxon>
        <taxon>Dactylosporangium</taxon>
    </lineage>
</organism>
<proteinExistence type="predicted"/>
<feature type="domain" description="PASTA" evidence="12">
    <location>
        <begin position="404"/>
        <end position="466"/>
    </location>
</feature>
<feature type="region of interest" description="Disordered" evidence="9">
    <location>
        <begin position="325"/>
        <end position="358"/>
    </location>
</feature>
<dbReference type="OrthoDB" id="308915at2"/>
<dbReference type="SMART" id="SM00740">
    <property type="entry name" value="PASTA"/>
    <property type="match status" value="4"/>
</dbReference>
<dbReference type="GO" id="GO:0005524">
    <property type="term" value="F:ATP binding"/>
    <property type="evidence" value="ECO:0007669"/>
    <property type="project" value="UniProtKB-KW"/>
</dbReference>
<dbReference type="Gene3D" id="3.30.200.20">
    <property type="entry name" value="Phosphorylase Kinase, domain 1"/>
    <property type="match status" value="1"/>
</dbReference>
<dbReference type="Proteomes" id="UP001058003">
    <property type="component" value="Chromosome"/>
</dbReference>
<dbReference type="SMART" id="SM00220">
    <property type="entry name" value="S_TKc"/>
    <property type="match status" value="1"/>
</dbReference>
<dbReference type="Gene3D" id="3.30.10.20">
    <property type="match status" value="4"/>
</dbReference>
<dbReference type="InterPro" id="IPR008271">
    <property type="entry name" value="Ser/Thr_kinase_AS"/>
</dbReference>